<dbReference type="RefSeq" id="XP_040648205.1">
    <property type="nucleotide sequence ID" value="XM_040793350.1"/>
</dbReference>
<comment type="caution">
    <text evidence="4">The sequence shown here is derived from an EMBL/GenBank/DDBJ whole genome shotgun (WGS) entry which is preliminary data.</text>
</comment>
<dbReference type="InterPro" id="IPR016181">
    <property type="entry name" value="Acyl_CoA_acyltransferase"/>
</dbReference>
<accession>A0A135LL57</accession>
<dbReference type="PROSITE" id="PS51186">
    <property type="entry name" value="GNAT"/>
    <property type="match status" value="1"/>
</dbReference>
<sequence>MIKLQNIGPDEWEIWKHQRLAALANAPYAFSSKLADWENASEQRWRDRLSICGGYQVVASLEDTIVGMAGGILLDEPETAELVSMWVSPSARGRGVGDALVAAVEEWAYGSGATTIKLSVVEDNHSARKLYLRNGFVDIEIESGDMEVNGERVMVKRKQ</sequence>
<dbReference type="Pfam" id="PF00583">
    <property type="entry name" value="Acetyltransf_1"/>
    <property type="match status" value="1"/>
</dbReference>
<evidence type="ECO:0000256" key="2">
    <source>
        <dbReference type="ARBA" id="ARBA00023315"/>
    </source>
</evidence>
<proteinExistence type="predicted"/>
<reference evidence="4 5" key="1">
    <citation type="journal article" date="2016" name="BMC Genomics">
        <title>Genome sequencing and secondary metabolism of the postharvest pathogen Penicillium griseofulvum.</title>
        <authorList>
            <person name="Banani H."/>
            <person name="Marcet-Houben M."/>
            <person name="Ballester A.R."/>
            <person name="Abbruscato P."/>
            <person name="Gonzalez-Candelas L."/>
            <person name="Gabaldon T."/>
            <person name="Spadaro D."/>
        </authorList>
    </citation>
    <scope>NUCLEOTIDE SEQUENCE [LARGE SCALE GENOMIC DNA]</scope>
    <source>
        <strain evidence="4 5">PG3</strain>
    </source>
</reference>
<keyword evidence="1 4" id="KW-0808">Transferase</keyword>
<dbReference type="Proteomes" id="UP000070168">
    <property type="component" value="Unassembled WGS sequence"/>
</dbReference>
<dbReference type="Gene3D" id="3.40.630.30">
    <property type="match status" value="1"/>
</dbReference>
<dbReference type="OrthoDB" id="41532at2759"/>
<gene>
    <name evidence="4" type="ORF">PGRI_056370</name>
</gene>
<dbReference type="PANTHER" id="PTHR43877">
    <property type="entry name" value="AMINOALKYLPHOSPHONATE N-ACETYLTRANSFERASE-RELATED-RELATED"/>
    <property type="match status" value="1"/>
</dbReference>
<dbReference type="EMBL" id="LHQR01000048">
    <property type="protein sequence ID" value="KXG49669.1"/>
    <property type="molecule type" value="Genomic_DNA"/>
</dbReference>
<dbReference type="CDD" id="cd04301">
    <property type="entry name" value="NAT_SF"/>
    <property type="match status" value="1"/>
</dbReference>
<dbReference type="AlphaFoldDB" id="A0A135LL57"/>
<dbReference type="SUPFAM" id="SSF55729">
    <property type="entry name" value="Acyl-CoA N-acyltransferases (Nat)"/>
    <property type="match status" value="1"/>
</dbReference>
<protein>
    <submittedName>
        <fullName evidence="4">Acyl-CoA N-acyltransferase</fullName>
    </submittedName>
</protein>
<dbReference type="OMA" id="LADWQGD"/>
<dbReference type="InterPro" id="IPR050832">
    <property type="entry name" value="Bact_Acetyltransf"/>
</dbReference>
<organism evidence="4 5">
    <name type="scientific">Penicillium patulum</name>
    <name type="common">Penicillium griseofulvum</name>
    <dbReference type="NCBI Taxonomy" id="5078"/>
    <lineage>
        <taxon>Eukaryota</taxon>
        <taxon>Fungi</taxon>
        <taxon>Dikarya</taxon>
        <taxon>Ascomycota</taxon>
        <taxon>Pezizomycotina</taxon>
        <taxon>Eurotiomycetes</taxon>
        <taxon>Eurotiomycetidae</taxon>
        <taxon>Eurotiales</taxon>
        <taxon>Aspergillaceae</taxon>
        <taxon>Penicillium</taxon>
    </lineage>
</organism>
<dbReference type="STRING" id="5078.A0A135LL57"/>
<keyword evidence="5" id="KW-1185">Reference proteome</keyword>
<evidence type="ECO:0000259" key="3">
    <source>
        <dbReference type="PROSITE" id="PS51186"/>
    </source>
</evidence>
<keyword evidence="2 4" id="KW-0012">Acyltransferase</keyword>
<evidence type="ECO:0000256" key="1">
    <source>
        <dbReference type="ARBA" id="ARBA00022679"/>
    </source>
</evidence>
<dbReference type="GO" id="GO:0016747">
    <property type="term" value="F:acyltransferase activity, transferring groups other than amino-acyl groups"/>
    <property type="evidence" value="ECO:0007669"/>
    <property type="project" value="InterPro"/>
</dbReference>
<dbReference type="GeneID" id="63708650"/>
<dbReference type="InterPro" id="IPR000182">
    <property type="entry name" value="GNAT_dom"/>
</dbReference>
<feature type="domain" description="N-acetyltransferase" evidence="3">
    <location>
        <begin position="2"/>
        <end position="159"/>
    </location>
</feature>
<dbReference type="PANTHER" id="PTHR43877:SF2">
    <property type="entry name" value="AMINOALKYLPHOSPHONATE N-ACETYLTRANSFERASE-RELATED"/>
    <property type="match status" value="1"/>
</dbReference>
<evidence type="ECO:0000313" key="5">
    <source>
        <dbReference type="Proteomes" id="UP000070168"/>
    </source>
</evidence>
<evidence type="ECO:0000313" key="4">
    <source>
        <dbReference type="EMBL" id="KXG49669.1"/>
    </source>
</evidence>
<name>A0A135LL57_PENPA</name>